<proteinExistence type="predicted"/>
<evidence type="ECO:0000313" key="4">
    <source>
        <dbReference type="EMBL" id="AMB98638.1"/>
    </source>
</evidence>
<reference evidence="4 5" key="1">
    <citation type="journal article" date="2016" name="Genome Announc.">
        <title>Complete Genome Sequences of Aerococcus christensenii CCUG 28831T, Aerococcus sanguinicola CCUG 43001T, Aerococcus urinae CCUG 36881T, Aerococcus urinaeequi CCUG 28094T, Aerococcus urinaehominis CCUG 42038 BT, and Aerococcus viridans CCUG 4311T.</title>
        <authorList>
            <person name="Carkaci D."/>
            <person name="Dargis R."/>
            <person name="Nielsen X.C."/>
            <person name="Skovgaard O."/>
            <person name="Fuursted K."/>
            <person name="Christensen J.J."/>
        </authorList>
    </citation>
    <scope>NUCLEOTIDE SEQUENCE [LARGE SCALE GENOMIC DNA]</scope>
    <source>
        <strain evidence="4 5">CCUG42038B</strain>
    </source>
</reference>
<dbReference type="Pfam" id="PF00392">
    <property type="entry name" value="GntR"/>
    <property type="match status" value="1"/>
</dbReference>
<dbReference type="Gene3D" id="1.10.10.10">
    <property type="entry name" value="Winged helix-like DNA-binding domain superfamily/Winged helix DNA-binding domain"/>
    <property type="match status" value="1"/>
</dbReference>
<dbReference type="SMART" id="SM00345">
    <property type="entry name" value="HTH_GNTR"/>
    <property type="match status" value="1"/>
</dbReference>
<evidence type="ECO:0000256" key="3">
    <source>
        <dbReference type="ARBA" id="ARBA00023163"/>
    </source>
</evidence>
<keyword evidence="3" id="KW-0804">Transcription</keyword>
<keyword evidence="2" id="KW-0238">DNA-binding</keyword>
<dbReference type="OrthoDB" id="9816541at2"/>
<reference evidence="5" key="2">
    <citation type="submission" date="2016-01" db="EMBL/GenBank/DDBJ databases">
        <title>Six Aerococcus type strain genome sequencing and assembly using PacBio and Illumina Hiseq.</title>
        <authorList>
            <person name="Carkaci D."/>
            <person name="Dargis R."/>
            <person name="Nielsen X.C."/>
            <person name="Skovgaard O."/>
            <person name="Fuursted K."/>
            <person name="Christensen J.J."/>
        </authorList>
    </citation>
    <scope>NUCLEOTIDE SEQUENCE [LARGE SCALE GENOMIC DNA]</scope>
    <source>
        <strain evidence="5">CCUG42038B</strain>
    </source>
</reference>
<name>A0A0X8FJU1_9LACT</name>
<protein>
    <submittedName>
        <fullName evidence="4">Uncharacterized protein</fullName>
    </submittedName>
</protein>
<dbReference type="InterPro" id="IPR036390">
    <property type="entry name" value="WH_DNA-bd_sf"/>
</dbReference>
<evidence type="ECO:0000256" key="1">
    <source>
        <dbReference type="ARBA" id="ARBA00023015"/>
    </source>
</evidence>
<keyword evidence="5" id="KW-1185">Reference proteome</keyword>
<dbReference type="Proteomes" id="UP000062260">
    <property type="component" value="Chromosome"/>
</dbReference>
<dbReference type="KEGG" id="auh:AWM75_00900"/>
<dbReference type="SUPFAM" id="SSF46785">
    <property type="entry name" value="Winged helix' DNA-binding domain"/>
    <property type="match status" value="1"/>
</dbReference>
<evidence type="ECO:0000313" key="5">
    <source>
        <dbReference type="Proteomes" id="UP000062260"/>
    </source>
</evidence>
<organism evidence="4 5">
    <name type="scientific">Aerococcus urinaehominis</name>
    <dbReference type="NCBI Taxonomy" id="128944"/>
    <lineage>
        <taxon>Bacteria</taxon>
        <taxon>Bacillati</taxon>
        <taxon>Bacillota</taxon>
        <taxon>Bacilli</taxon>
        <taxon>Lactobacillales</taxon>
        <taxon>Aerococcaceae</taxon>
        <taxon>Aerococcus</taxon>
    </lineage>
</organism>
<dbReference type="AlphaFoldDB" id="A0A0X8FJU1"/>
<evidence type="ECO:0000256" key="2">
    <source>
        <dbReference type="ARBA" id="ARBA00023125"/>
    </source>
</evidence>
<keyword evidence="1" id="KW-0805">Transcription regulation</keyword>
<sequence length="218" mass="25415">MSSDSYSKQVYTAVVDGIQAGLYRPDDYVKTVHMTRKFMISRTPVLSAFKKLEADGYVEVVPYKGAKILHQDYDSNNIIEVVQLIQLIVNDVSHKYILINPDFSKDGLDKILADIHEKADRKDIEAYKDQLAYFFSVLLKYYPNRFAAKQILNYYEMIQNSYYESVSSRIFQIGHTSDKMLAFYDQIVNLVLQQDYEACDQLFNNWFYNLSANIVRNT</sequence>
<dbReference type="PROSITE" id="PS50949">
    <property type="entry name" value="HTH_GNTR"/>
    <property type="match status" value="1"/>
</dbReference>
<dbReference type="EMBL" id="CP014163">
    <property type="protein sequence ID" value="AMB98638.1"/>
    <property type="molecule type" value="Genomic_DNA"/>
</dbReference>
<dbReference type="GO" id="GO:0003677">
    <property type="term" value="F:DNA binding"/>
    <property type="evidence" value="ECO:0007669"/>
    <property type="project" value="UniProtKB-KW"/>
</dbReference>
<dbReference type="GO" id="GO:0003700">
    <property type="term" value="F:DNA-binding transcription factor activity"/>
    <property type="evidence" value="ECO:0007669"/>
    <property type="project" value="InterPro"/>
</dbReference>
<dbReference type="PANTHER" id="PTHR43537:SF45">
    <property type="entry name" value="GNTR FAMILY REGULATORY PROTEIN"/>
    <property type="match status" value="1"/>
</dbReference>
<dbReference type="InterPro" id="IPR000524">
    <property type="entry name" value="Tscrpt_reg_HTH_GntR"/>
</dbReference>
<accession>A0A0X8FJU1</accession>
<dbReference type="RefSeq" id="WP_067977297.1">
    <property type="nucleotide sequence ID" value="NZ_CP014163.1"/>
</dbReference>
<dbReference type="InterPro" id="IPR036388">
    <property type="entry name" value="WH-like_DNA-bd_sf"/>
</dbReference>
<dbReference type="STRING" id="128944.AWM75_00900"/>
<dbReference type="PANTHER" id="PTHR43537">
    <property type="entry name" value="TRANSCRIPTIONAL REGULATOR, GNTR FAMILY"/>
    <property type="match status" value="1"/>
</dbReference>
<gene>
    <name evidence="4" type="ORF">AWM75_00900</name>
</gene>